<gene>
    <name evidence="1" type="ORF">HLB23_36390</name>
</gene>
<organism evidence="1 2">
    <name type="scientific">Nocardia uniformis</name>
    <dbReference type="NCBI Taxonomy" id="53432"/>
    <lineage>
        <taxon>Bacteria</taxon>
        <taxon>Bacillati</taxon>
        <taxon>Actinomycetota</taxon>
        <taxon>Actinomycetes</taxon>
        <taxon>Mycobacteriales</taxon>
        <taxon>Nocardiaceae</taxon>
        <taxon>Nocardia</taxon>
    </lineage>
</organism>
<dbReference type="Proteomes" id="UP000586827">
    <property type="component" value="Unassembled WGS sequence"/>
</dbReference>
<evidence type="ECO:0000313" key="1">
    <source>
        <dbReference type="EMBL" id="NNH75272.1"/>
    </source>
</evidence>
<proteinExistence type="predicted"/>
<dbReference type="AlphaFoldDB" id="A0A849C9M4"/>
<reference evidence="1 2" key="1">
    <citation type="submission" date="2020-05" db="EMBL/GenBank/DDBJ databases">
        <title>MicrobeNet Type strains.</title>
        <authorList>
            <person name="Nicholson A.C."/>
        </authorList>
    </citation>
    <scope>NUCLEOTIDE SEQUENCE [LARGE SCALE GENOMIC DNA]</scope>
    <source>
        <strain evidence="1 2">JCM 3224</strain>
    </source>
</reference>
<accession>A0A849C9M4</accession>
<comment type="caution">
    <text evidence="1">The sequence shown here is derived from an EMBL/GenBank/DDBJ whole genome shotgun (WGS) entry which is preliminary data.</text>
</comment>
<name>A0A849C9M4_9NOCA</name>
<keyword evidence="2" id="KW-1185">Reference proteome</keyword>
<dbReference type="EMBL" id="JABELX010000020">
    <property type="protein sequence ID" value="NNH75272.1"/>
    <property type="molecule type" value="Genomic_DNA"/>
</dbReference>
<sequence length="76" mass="8221">MTVSVQSADVTERSVTELLYLAVGGARSRLARVIQRYGDNPAATLLSATADDEVAGYEAHPDRIVLLHIATRPSQR</sequence>
<dbReference type="RefSeq" id="WP_157553441.1">
    <property type="nucleotide sequence ID" value="NZ_JABELX010000020.1"/>
</dbReference>
<protein>
    <submittedName>
        <fullName evidence="1">Uncharacterized protein</fullName>
    </submittedName>
</protein>
<evidence type="ECO:0000313" key="2">
    <source>
        <dbReference type="Proteomes" id="UP000586827"/>
    </source>
</evidence>